<evidence type="ECO:0000256" key="2">
    <source>
        <dbReference type="SAM" id="Phobius"/>
    </source>
</evidence>
<proteinExistence type="predicted"/>
<organism evidence="3 4">
    <name type="scientific">Streptomyces xiamenensis</name>
    <dbReference type="NCBI Taxonomy" id="408015"/>
    <lineage>
        <taxon>Bacteria</taxon>
        <taxon>Bacillati</taxon>
        <taxon>Actinomycetota</taxon>
        <taxon>Actinomycetes</taxon>
        <taxon>Kitasatosporales</taxon>
        <taxon>Streptomycetaceae</taxon>
        <taxon>Streptomyces</taxon>
    </lineage>
</organism>
<dbReference type="STRING" id="408015.SXIM_30670"/>
<dbReference type="Pfam" id="PF10724">
    <property type="entry name" value="DUF2516"/>
    <property type="match status" value="1"/>
</dbReference>
<name>A0A0F7CPD1_9ACTN</name>
<feature type="region of interest" description="Disordered" evidence="1">
    <location>
        <begin position="96"/>
        <end position="121"/>
    </location>
</feature>
<keyword evidence="2" id="KW-0812">Transmembrane</keyword>
<reference evidence="3" key="1">
    <citation type="submission" date="2019-08" db="EMBL/GenBank/DDBJ databases">
        <title>Complete genome sequence of a mangrove-derived Streptomyces xiamenensis.</title>
        <authorList>
            <person name="Xu J."/>
        </authorList>
    </citation>
    <scope>NUCLEOTIDE SEQUENCE</scope>
    <source>
        <strain evidence="3">318</strain>
    </source>
</reference>
<keyword evidence="2" id="KW-1133">Transmembrane helix</keyword>
<dbReference type="Proteomes" id="UP000034034">
    <property type="component" value="Chromosome"/>
</dbReference>
<dbReference type="PATRIC" id="fig|408015.6.peg.3106"/>
<evidence type="ECO:0000256" key="1">
    <source>
        <dbReference type="SAM" id="MobiDB-lite"/>
    </source>
</evidence>
<gene>
    <name evidence="3" type="ORF">SXIM_30670</name>
</gene>
<protein>
    <submittedName>
        <fullName evidence="3">Membrane protein</fullName>
    </submittedName>
</protein>
<sequence>MVVDGMLLNGFYSLWGLLTLALLILSIYALVHAALQREDAFRAAGKQTKPFWLIILGLAVVVQLLPLGFLLLNLVGLVAAIVYIVDVKPAIAAVTGRGGHGGRGGGWSSSDGPYGPYNGNR</sequence>
<keyword evidence="4" id="KW-1185">Reference proteome</keyword>
<accession>A0A0F7CPD1</accession>
<feature type="transmembrane region" description="Helical" evidence="2">
    <location>
        <begin position="52"/>
        <end position="85"/>
    </location>
</feature>
<dbReference type="EMBL" id="CP009922">
    <property type="protein sequence ID" value="AKG44451.1"/>
    <property type="molecule type" value="Genomic_DNA"/>
</dbReference>
<dbReference type="KEGG" id="sxi:SXIM_30670"/>
<dbReference type="InterPro" id="IPR019662">
    <property type="entry name" value="DUF2516"/>
</dbReference>
<feature type="transmembrane region" description="Helical" evidence="2">
    <location>
        <begin position="12"/>
        <end position="31"/>
    </location>
</feature>
<dbReference type="AlphaFoldDB" id="A0A0F7CPD1"/>
<evidence type="ECO:0000313" key="3">
    <source>
        <dbReference type="EMBL" id="AKG44451.1"/>
    </source>
</evidence>
<keyword evidence="2" id="KW-0472">Membrane</keyword>
<feature type="compositionally biased region" description="Gly residues" evidence="1">
    <location>
        <begin position="96"/>
        <end position="107"/>
    </location>
</feature>
<evidence type="ECO:0000313" key="4">
    <source>
        <dbReference type="Proteomes" id="UP000034034"/>
    </source>
</evidence>
<dbReference type="HOGENOM" id="CLU_135072_0_0_11"/>